<comment type="caution">
    <text evidence="1">The sequence shown here is derived from an EMBL/GenBank/DDBJ whole genome shotgun (WGS) entry which is preliminary data.</text>
</comment>
<dbReference type="RefSeq" id="WP_189688830.1">
    <property type="nucleotide sequence ID" value="NZ_BMYK01000015.1"/>
</dbReference>
<reference evidence="2" key="1">
    <citation type="journal article" date="2019" name="Int. J. Syst. Evol. Microbiol.">
        <title>The Global Catalogue of Microorganisms (GCM) 10K type strain sequencing project: providing services to taxonomists for standard genome sequencing and annotation.</title>
        <authorList>
            <consortium name="The Broad Institute Genomics Platform"/>
            <consortium name="The Broad Institute Genome Sequencing Center for Infectious Disease"/>
            <person name="Wu L."/>
            <person name="Ma J."/>
        </authorList>
    </citation>
    <scope>NUCLEOTIDE SEQUENCE [LARGE SCALE GENOMIC DNA]</scope>
    <source>
        <strain evidence="2">KCTC 23314</strain>
    </source>
</reference>
<protein>
    <recommendedName>
        <fullName evidence="3">Molybdopterin-dependent oxidoreductase</fullName>
    </recommendedName>
</protein>
<evidence type="ECO:0000313" key="2">
    <source>
        <dbReference type="Proteomes" id="UP000626210"/>
    </source>
</evidence>
<evidence type="ECO:0008006" key="3">
    <source>
        <dbReference type="Google" id="ProtNLM"/>
    </source>
</evidence>
<dbReference type="Proteomes" id="UP000626210">
    <property type="component" value="Unassembled WGS sequence"/>
</dbReference>
<gene>
    <name evidence="1" type="ORF">GCM10007320_41760</name>
</gene>
<sequence length="196" mass="20842">MHKRDFLAGAALAAVGTARAQGGAKPAAGGQPTLLTVGGAIGKGNRGPLDKALDQMMAKHKLQFSTAFAFDAAALQRLPRVHITPTLEYDNKKHKLSGPLLTTVLAEADADLKAPLRLGLRAVDGYNAIVSLADAQAYRMMVATHLDDQPMALGGLGPQWAVYDADNLPAFKDKPVHERFALCPWGLYYIDVAVQG</sequence>
<name>A0ABQ3G7X6_9BURK</name>
<proteinExistence type="predicted"/>
<dbReference type="EMBL" id="BMYK01000015">
    <property type="protein sequence ID" value="GHC92063.1"/>
    <property type="molecule type" value="Genomic_DNA"/>
</dbReference>
<organism evidence="1 2">
    <name type="scientific">Pseudorhodoferax aquiterrae</name>
    <dbReference type="NCBI Taxonomy" id="747304"/>
    <lineage>
        <taxon>Bacteria</taxon>
        <taxon>Pseudomonadati</taxon>
        <taxon>Pseudomonadota</taxon>
        <taxon>Betaproteobacteria</taxon>
        <taxon>Burkholderiales</taxon>
        <taxon>Comamonadaceae</taxon>
    </lineage>
</organism>
<keyword evidence="2" id="KW-1185">Reference proteome</keyword>
<evidence type="ECO:0000313" key="1">
    <source>
        <dbReference type="EMBL" id="GHC92063.1"/>
    </source>
</evidence>
<accession>A0ABQ3G7X6</accession>